<protein>
    <recommendedName>
        <fullName evidence="3">F-box domain-containing protein</fullName>
    </recommendedName>
</protein>
<dbReference type="Proteomes" id="UP001194468">
    <property type="component" value="Unassembled WGS sequence"/>
</dbReference>
<name>A0AAD4GFR9_BOLED</name>
<evidence type="ECO:0000313" key="1">
    <source>
        <dbReference type="EMBL" id="KAF8441691.1"/>
    </source>
</evidence>
<dbReference type="EMBL" id="WHUW01000010">
    <property type="protein sequence ID" value="KAF8441691.1"/>
    <property type="molecule type" value="Genomic_DNA"/>
</dbReference>
<keyword evidence="2" id="KW-1185">Reference proteome</keyword>
<accession>A0AAD4GFR9</accession>
<gene>
    <name evidence="1" type="ORF">L210DRAFT_3537964</name>
</gene>
<sequence length="409" mass="46344">MLFSHTSRTLFPNLRFLSWGYERPFRLSHIAAQTMRTLHLDFRCGEISECRNVLDSVGNLCPLIERFRLYLSRQYVELDTIMSNQVLRWSNLRILECSDVALNADAILHISRTSTLTHLSFVLNEEAPGQILPSDLDLVFPNLTWCDITSGRLLPVANLFARTRLPAIKELTVRFPGSPSKQAIWSFMTSLKNTCSSSSLTHFSILSQRYLLRRLSTCGDFGSNNCPITYDDLHPCASLCSLRFLKLNFDQPIHLTDNDLVGLGTAWPHLEDLIVNNDAGWRSIGGLTLPGLIRLLRTCPSLRNFCILLDTPTFVYIPEGMEMSYPPRQLGCVNLVESPLDADMFDGVVDVFVTLKFSPRLLIAWRRVETEQRRAVGVPQTAFRSWRDLDDKVKARIASATETKDEMGA</sequence>
<comment type="caution">
    <text evidence="1">The sequence shown here is derived from an EMBL/GenBank/DDBJ whole genome shotgun (WGS) entry which is preliminary data.</text>
</comment>
<dbReference type="InterPro" id="IPR032675">
    <property type="entry name" value="LRR_dom_sf"/>
</dbReference>
<evidence type="ECO:0000313" key="2">
    <source>
        <dbReference type="Proteomes" id="UP001194468"/>
    </source>
</evidence>
<dbReference type="AlphaFoldDB" id="A0AAD4GFR9"/>
<proteinExistence type="predicted"/>
<reference evidence="1" key="2">
    <citation type="journal article" date="2020" name="Nat. Commun.">
        <title>Large-scale genome sequencing of mycorrhizal fungi provides insights into the early evolution of symbiotic traits.</title>
        <authorList>
            <person name="Miyauchi S."/>
            <person name="Kiss E."/>
            <person name="Kuo A."/>
            <person name="Drula E."/>
            <person name="Kohler A."/>
            <person name="Sanchez-Garcia M."/>
            <person name="Morin E."/>
            <person name="Andreopoulos B."/>
            <person name="Barry K.W."/>
            <person name="Bonito G."/>
            <person name="Buee M."/>
            <person name="Carver A."/>
            <person name="Chen C."/>
            <person name="Cichocki N."/>
            <person name="Clum A."/>
            <person name="Culley D."/>
            <person name="Crous P.W."/>
            <person name="Fauchery L."/>
            <person name="Girlanda M."/>
            <person name="Hayes R.D."/>
            <person name="Keri Z."/>
            <person name="LaButti K."/>
            <person name="Lipzen A."/>
            <person name="Lombard V."/>
            <person name="Magnuson J."/>
            <person name="Maillard F."/>
            <person name="Murat C."/>
            <person name="Nolan M."/>
            <person name="Ohm R.A."/>
            <person name="Pangilinan J."/>
            <person name="Pereira M.F."/>
            <person name="Perotto S."/>
            <person name="Peter M."/>
            <person name="Pfister S."/>
            <person name="Riley R."/>
            <person name="Sitrit Y."/>
            <person name="Stielow J.B."/>
            <person name="Szollosi G."/>
            <person name="Zifcakova L."/>
            <person name="Stursova M."/>
            <person name="Spatafora J.W."/>
            <person name="Tedersoo L."/>
            <person name="Vaario L.M."/>
            <person name="Yamada A."/>
            <person name="Yan M."/>
            <person name="Wang P."/>
            <person name="Xu J."/>
            <person name="Bruns T."/>
            <person name="Baldrian P."/>
            <person name="Vilgalys R."/>
            <person name="Dunand C."/>
            <person name="Henrissat B."/>
            <person name="Grigoriev I.V."/>
            <person name="Hibbett D."/>
            <person name="Nagy L.G."/>
            <person name="Martin F.M."/>
        </authorList>
    </citation>
    <scope>NUCLEOTIDE SEQUENCE</scope>
    <source>
        <strain evidence="1">BED1</strain>
    </source>
</reference>
<dbReference type="Gene3D" id="3.80.10.10">
    <property type="entry name" value="Ribonuclease Inhibitor"/>
    <property type="match status" value="1"/>
</dbReference>
<evidence type="ECO:0008006" key="3">
    <source>
        <dbReference type="Google" id="ProtNLM"/>
    </source>
</evidence>
<organism evidence="1 2">
    <name type="scientific">Boletus edulis BED1</name>
    <dbReference type="NCBI Taxonomy" id="1328754"/>
    <lineage>
        <taxon>Eukaryota</taxon>
        <taxon>Fungi</taxon>
        <taxon>Dikarya</taxon>
        <taxon>Basidiomycota</taxon>
        <taxon>Agaricomycotina</taxon>
        <taxon>Agaricomycetes</taxon>
        <taxon>Agaricomycetidae</taxon>
        <taxon>Boletales</taxon>
        <taxon>Boletineae</taxon>
        <taxon>Boletaceae</taxon>
        <taxon>Boletoideae</taxon>
        <taxon>Boletus</taxon>
    </lineage>
</organism>
<dbReference type="SUPFAM" id="SSF52047">
    <property type="entry name" value="RNI-like"/>
    <property type="match status" value="1"/>
</dbReference>
<reference evidence="1" key="1">
    <citation type="submission" date="2019-10" db="EMBL/GenBank/DDBJ databases">
        <authorList>
            <consortium name="DOE Joint Genome Institute"/>
            <person name="Kuo A."/>
            <person name="Miyauchi S."/>
            <person name="Kiss E."/>
            <person name="Drula E."/>
            <person name="Kohler A."/>
            <person name="Sanchez-Garcia M."/>
            <person name="Andreopoulos B."/>
            <person name="Barry K.W."/>
            <person name="Bonito G."/>
            <person name="Buee M."/>
            <person name="Carver A."/>
            <person name="Chen C."/>
            <person name="Cichocki N."/>
            <person name="Clum A."/>
            <person name="Culley D."/>
            <person name="Crous P.W."/>
            <person name="Fauchery L."/>
            <person name="Girlanda M."/>
            <person name="Hayes R."/>
            <person name="Keri Z."/>
            <person name="LaButti K."/>
            <person name="Lipzen A."/>
            <person name="Lombard V."/>
            <person name="Magnuson J."/>
            <person name="Maillard F."/>
            <person name="Morin E."/>
            <person name="Murat C."/>
            <person name="Nolan M."/>
            <person name="Ohm R."/>
            <person name="Pangilinan J."/>
            <person name="Pereira M."/>
            <person name="Perotto S."/>
            <person name="Peter M."/>
            <person name="Riley R."/>
            <person name="Sitrit Y."/>
            <person name="Stielow B."/>
            <person name="Szollosi G."/>
            <person name="Zifcakova L."/>
            <person name="Stursova M."/>
            <person name="Spatafora J.W."/>
            <person name="Tedersoo L."/>
            <person name="Vaario L.-M."/>
            <person name="Yamada A."/>
            <person name="Yan M."/>
            <person name="Wang P."/>
            <person name="Xu J."/>
            <person name="Bruns T."/>
            <person name="Baldrian P."/>
            <person name="Vilgalys R."/>
            <person name="Henrissat B."/>
            <person name="Grigoriev I.V."/>
            <person name="Hibbett D."/>
            <person name="Nagy L.G."/>
            <person name="Martin F.M."/>
        </authorList>
    </citation>
    <scope>NUCLEOTIDE SEQUENCE</scope>
    <source>
        <strain evidence="1">BED1</strain>
    </source>
</reference>